<sequence length="148" mass="15550">MATQWTAGTTSGQVLTAATLNTIGAVTVDYTPTLTQSATVTKTVVQARYFQFQKFVQGQILMNCTSAGTAGQAVSVGLPISARATGSMTAFGYIYDASTNTIYNLTGYTATGTTLQFYYQTGNPFGISPAVTLATSDQIAINFSYETA</sequence>
<gene>
    <name evidence="1" type="ORF">UFOVP364_11</name>
</gene>
<accession>A0A6J7X1B3</accession>
<reference evidence="1" key="1">
    <citation type="submission" date="2020-05" db="EMBL/GenBank/DDBJ databases">
        <authorList>
            <person name="Chiriac C."/>
            <person name="Salcher M."/>
            <person name="Ghai R."/>
            <person name="Kavagutti S V."/>
        </authorList>
    </citation>
    <scope>NUCLEOTIDE SEQUENCE</scope>
</reference>
<dbReference type="EMBL" id="LR798297">
    <property type="protein sequence ID" value="CAB5222154.1"/>
    <property type="molecule type" value="Genomic_DNA"/>
</dbReference>
<name>A0A6J7X1B3_9CAUD</name>
<organism evidence="1">
    <name type="scientific">uncultured Caudovirales phage</name>
    <dbReference type="NCBI Taxonomy" id="2100421"/>
    <lineage>
        <taxon>Viruses</taxon>
        <taxon>Duplodnaviria</taxon>
        <taxon>Heunggongvirae</taxon>
        <taxon>Uroviricota</taxon>
        <taxon>Caudoviricetes</taxon>
        <taxon>Peduoviridae</taxon>
        <taxon>Maltschvirus</taxon>
        <taxon>Maltschvirus maltsch</taxon>
    </lineage>
</organism>
<proteinExistence type="predicted"/>
<evidence type="ECO:0000313" key="1">
    <source>
        <dbReference type="EMBL" id="CAB5222154.1"/>
    </source>
</evidence>
<protein>
    <submittedName>
        <fullName evidence="1">Uncharacterized protein</fullName>
    </submittedName>
</protein>